<dbReference type="AlphaFoldDB" id="A0AB39TGS3"/>
<dbReference type="SUPFAM" id="SSF53448">
    <property type="entry name" value="Nucleotide-diphospho-sugar transferases"/>
    <property type="match status" value="1"/>
</dbReference>
<name>A0AB39TGS3_9ACTN</name>
<evidence type="ECO:0000313" key="1">
    <source>
        <dbReference type="EMBL" id="XDQ78395.1"/>
    </source>
</evidence>
<reference evidence="1" key="1">
    <citation type="submission" date="2024-07" db="EMBL/GenBank/DDBJ databases">
        <authorList>
            <person name="Yu S.T."/>
        </authorList>
    </citation>
    <scope>NUCLEOTIDE SEQUENCE</scope>
    <source>
        <strain evidence="1">Y1</strain>
    </source>
</reference>
<gene>
    <name evidence="1" type="ORF">AB2U05_07865</name>
</gene>
<evidence type="ECO:0008006" key="2">
    <source>
        <dbReference type="Google" id="ProtNLM"/>
    </source>
</evidence>
<sequence>MTTVTTYPPSFTIAYLVHSDVELLRRTIPTTLAALTRGTRHPYDLVLVVDGAESAPADEIVELAHATWGFDEVRLRWRTRHRASGDQANNIHTHFVSDKSRFLITVEGDVVAFRDPNATDVLAEIAETFDQCPQLALAQRIDDHDCWQWKLEEVGPPLSDRARSVNRVSSHFLIYDTQRARPVMTAAGGIPGDRFHDDGQRWMNYEDWLSHTFAHPAGPGIGYLHHLPLRIFHCDEKTTPGSAHYRRDITTRLRVFAEREHAVKEELGA</sequence>
<organism evidence="1">
    <name type="scientific">Streptomyces sp. Y1</name>
    <dbReference type="NCBI Taxonomy" id="3238634"/>
    <lineage>
        <taxon>Bacteria</taxon>
        <taxon>Bacillati</taxon>
        <taxon>Actinomycetota</taxon>
        <taxon>Actinomycetes</taxon>
        <taxon>Kitasatosporales</taxon>
        <taxon>Streptomycetaceae</taxon>
        <taxon>Streptomyces</taxon>
    </lineage>
</organism>
<accession>A0AB39TGS3</accession>
<dbReference type="RefSeq" id="WP_369182867.1">
    <property type="nucleotide sequence ID" value="NZ_CP163445.1"/>
</dbReference>
<dbReference type="InterPro" id="IPR029044">
    <property type="entry name" value="Nucleotide-diphossugar_trans"/>
</dbReference>
<dbReference type="EMBL" id="CP163445">
    <property type="protein sequence ID" value="XDQ78395.1"/>
    <property type="molecule type" value="Genomic_DNA"/>
</dbReference>
<protein>
    <recommendedName>
        <fullName evidence="2">Glycosyltransferase</fullName>
    </recommendedName>
</protein>
<proteinExistence type="predicted"/>